<feature type="region of interest" description="Disordered" evidence="4">
    <location>
        <begin position="1"/>
        <end position="35"/>
    </location>
</feature>
<dbReference type="PANTHER" id="PTHR30146:SF33">
    <property type="entry name" value="TRANSCRIPTIONAL REGULATOR"/>
    <property type="match status" value="1"/>
</dbReference>
<feature type="domain" description="HTH lacI-type" evidence="5">
    <location>
        <begin position="36"/>
        <end position="90"/>
    </location>
</feature>
<keyword evidence="1" id="KW-0805">Transcription regulation</keyword>
<dbReference type="CDD" id="cd01392">
    <property type="entry name" value="HTH_LacI"/>
    <property type="match status" value="1"/>
</dbReference>
<keyword evidence="3" id="KW-0804">Transcription</keyword>
<dbReference type="Gene3D" id="3.40.50.2300">
    <property type="match status" value="2"/>
</dbReference>
<dbReference type="Proteomes" id="UP001617427">
    <property type="component" value="Unassembled WGS sequence"/>
</dbReference>
<dbReference type="Pfam" id="PF13377">
    <property type="entry name" value="Peripla_BP_3"/>
    <property type="match status" value="1"/>
</dbReference>
<evidence type="ECO:0000256" key="3">
    <source>
        <dbReference type="ARBA" id="ARBA00023163"/>
    </source>
</evidence>
<evidence type="ECO:0000256" key="4">
    <source>
        <dbReference type="SAM" id="MobiDB-lite"/>
    </source>
</evidence>
<dbReference type="GO" id="GO:0003677">
    <property type="term" value="F:DNA binding"/>
    <property type="evidence" value="ECO:0007669"/>
    <property type="project" value="UniProtKB-KW"/>
</dbReference>
<proteinExistence type="predicted"/>
<dbReference type="InterPro" id="IPR028082">
    <property type="entry name" value="Peripla_BP_I"/>
</dbReference>
<dbReference type="InterPro" id="IPR000843">
    <property type="entry name" value="HTH_LacI"/>
</dbReference>
<dbReference type="InterPro" id="IPR046335">
    <property type="entry name" value="LacI/GalR-like_sensor"/>
</dbReference>
<keyword evidence="7" id="KW-1185">Reference proteome</keyword>
<evidence type="ECO:0000313" key="7">
    <source>
        <dbReference type="Proteomes" id="UP001617427"/>
    </source>
</evidence>
<evidence type="ECO:0000256" key="2">
    <source>
        <dbReference type="ARBA" id="ARBA00023125"/>
    </source>
</evidence>
<name>A0ABW8F412_9BURK</name>
<dbReference type="Pfam" id="PF00356">
    <property type="entry name" value="LacI"/>
    <property type="match status" value="1"/>
</dbReference>
<evidence type="ECO:0000256" key="1">
    <source>
        <dbReference type="ARBA" id="ARBA00023015"/>
    </source>
</evidence>
<evidence type="ECO:0000313" key="6">
    <source>
        <dbReference type="EMBL" id="MFJ3048032.1"/>
    </source>
</evidence>
<dbReference type="SUPFAM" id="SSF47413">
    <property type="entry name" value="lambda repressor-like DNA-binding domains"/>
    <property type="match status" value="1"/>
</dbReference>
<evidence type="ECO:0000259" key="5">
    <source>
        <dbReference type="PROSITE" id="PS50932"/>
    </source>
</evidence>
<dbReference type="EMBL" id="JBIUZV010000014">
    <property type="protein sequence ID" value="MFJ3048032.1"/>
    <property type="molecule type" value="Genomic_DNA"/>
</dbReference>
<keyword evidence="2 6" id="KW-0238">DNA-binding</keyword>
<dbReference type="SMART" id="SM00354">
    <property type="entry name" value="HTH_LACI"/>
    <property type="match status" value="1"/>
</dbReference>
<organism evidence="6 7">
    <name type="scientific">Herbaspirillum chlorophenolicum</name>
    <dbReference type="NCBI Taxonomy" id="211589"/>
    <lineage>
        <taxon>Bacteria</taxon>
        <taxon>Pseudomonadati</taxon>
        <taxon>Pseudomonadota</taxon>
        <taxon>Betaproteobacteria</taxon>
        <taxon>Burkholderiales</taxon>
        <taxon>Oxalobacteraceae</taxon>
        <taxon>Herbaspirillum</taxon>
    </lineage>
</organism>
<sequence length="365" mass="39049">MPQNVPPAHPDRRADTRNDDSAEPRRRASRKSAGGITLRDVAQLAGVAPITASRALNTPSAVSPKVLQKVKEAVERTGYVPNLLAGGLASNKSRLVAVVVPTVIGPVFQEIVHTLTESLATAGYQVMLGQSGYENSREDALLEAIIGRRPDGVVLTGIMRSAEARKRLLASGIPVVETWDLTPTPIDMLVGFSHDDIGREVARYLHGAGRRVVAVVGGKDERSQRRMNAFAREATTLGMVAGEAPVAMHHVTAPTTLGQGRKGLADLLERQPAMDAIFCSSDLLALGVMIEAQSRGIRIPEQLAVVGFGDLEFSRDLQPQLTTVRIDGTGIGQRAARFIIDRAAGLEIDEPIVDVGFSIIKRQSA</sequence>
<dbReference type="InterPro" id="IPR010982">
    <property type="entry name" value="Lambda_DNA-bd_dom_sf"/>
</dbReference>
<feature type="compositionally biased region" description="Basic and acidic residues" evidence="4">
    <location>
        <begin position="9"/>
        <end position="26"/>
    </location>
</feature>
<dbReference type="Gene3D" id="1.10.260.40">
    <property type="entry name" value="lambda repressor-like DNA-binding domains"/>
    <property type="match status" value="1"/>
</dbReference>
<gene>
    <name evidence="6" type="ORF">ACIPEN_19550</name>
</gene>
<accession>A0ABW8F412</accession>
<dbReference type="RefSeq" id="WP_402702861.1">
    <property type="nucleotide sequence ID" value="NZ_JBIUZV010000014.1"/>
</dbReference>
<reference evidence="6 7" key="1">
    <citation type="submission" date="2024-10" db="EMBL/GenBank/DDBJ databases">
        <title>The Natural Products Discovery Center: Release of the First 8490 Sequenced Strains for Exploring Actinobacteria Biosynthetic Diversity.</title>
        <authorList>
            <person name="Kalkreuter E."/>
            <person name="Kautsar S.A."/>
            <person name="Yang D."/>
            <person name="Bader C.D."/>
            <person name="Teijaro C.N."/>
            <person name="Fluegel L."/>
            <person name="Davis C.M."/>
            <person name="Simpson J.R."/>
            <person name="Lauterbach L."/>
            <person name="Steele A.D."/>
            <person name="Gui C."/>
            <person name="Meng S."/>
            <person name="Li G."/>
            <person name="Viehrig K."/>
            <person name="Ye F."/>
            <person name="Su P."/>
            <person name="Kiefer A.F."/>
            <person name="Nichols A."/>
            <person name="Cepeda A.J."/>
            <person name="Yan W."/>
            <person name="Fan B."/>
            <person name="Jiang Y."/>
            <person name="Adhikari A."/>
            <person name="Zheng C.-J."/>
            <person name="Schuster L."/>
            <person name="Cowan T.M."/>
            <person name="Smanski M.J."/>
            <person name="Chevrette M.G."/>
            <person name="De Carvalho L.P.S."/>
            <person name="Shen B."/>
        </authorList>
    </citation>
    <scope>NUCLEOTIDE SEQUENCE [LARGE SCALE GENOMIC DNA]</scope>
    <source>
        <strain evidence="6 7">NPDC087045</strain>
    </source>
</reference>
<comment type="caution">
    <text evidence="6">The sequence shown here is derived from an EMBL/GenBank/DDBJ whole genome shotgun (WGS) entry which is preliminary data.</text>
</comment>
<dbReference type="SUPFAM" id="SSF53822">
    <property type="entry name" value="Periplasmic binding protein-like I"/>
    <property type="match status" value="1"/>
</dbReference>
<dbReference type="PROSITE" id="PS50932">
    <property type="entry name" value="HTH_LACI_2"/>
    <property type="match status" value="1"/>
</dbReference>
<dbReference type="PANTHER" id="PTHR30146">
    <property type="entry name" value="LACI-RELATED TRANSCRIPTIONAL REPRESSOR"/>
    <property type="match status" value="1"/>
</dbReference>
<dbReference type="CDD" id="cd01575">
    <property type="entry name" value="PBP1_GntR"/>
    <property type="match status" value="1"/>
</dbReference>
<protein>
    <submittedName>
        <fullName evidence="6">LacI family DNA-binding transcriptional regulator</fullName>
    </submittedName>
</protein>